<evidence type="ECO:0000259" key="3">
    <source>
        <dbReference type="PROSITE" id="PS51186"/>
    </source>
</evidence>
<evidence type="ECO:0000313" key="5">
    <source>
        <dbReference type="Proteomes" id="UP000199531"/>
    </source>
</evidence>
<name>A0A1H8G2A8_9BURK</name>
<dbReference type="NCBIfam" id="TIGR00051">
    <property type="entry name" value="YbgC/FadM family acyl-CoA thioesterase"/>
    <property type="match status" value="1"/>
</dbReference>
<dbReference type="InterPro" id="IPR050563">
    <property type="entry name" value="4-hydroxybenzoyl-CoA_TE"/>
</dbReference>
<dbReference type="PROSITE" id="PS51186">
    <property type="entry name" value="GNAT"/>
    <property type="match status" value="1"/>
</dbReference>
<organism evidence="4 5">
    <name type="scientific">Brachymonas denitrificans DSM 15123</name>
    <dbReference type="NCBI Taxonomy" id="1121117"/>
    <lineage>
        <taxon>Bacteria</taxon>
        <taxon>Pseudomonadati</taxon>
        <taxon>Pseudomonadota</taxon>
        <taxon>Betaproteobacteria</taxon>
        <taxon>Burkholderiales</taxon>
        <taxon>Comamonadaceae</taxon>
        <taxon>Brachymonas</taxon>
    </lineage>
</organism>
<dbReference type="Pfam" id="PF03061">
    <property type="entry name" value="4HBT"/>
    <property type="match status" value="1"/>
</dbReference>
<dbReference type="PANTHER" id="PTHR31793:SF27">
    <property type="entry name" value="NOVEL THIOESTERASE SUPERFAMILY DOMAIN AND SAPOSIN A-TYPE DOMAIN CONTAINING PROTEIN (0610012H03RIK)"/>
    <property type="match status" value="1"/>
</dbReference>
<dbReference type="InterPro" id="IPR016181">
    <property type="entry name" value="Acyl_CoA_acyltransferase"/>
</dbReference>
<dbReference type="SUPFAM" id="SSF54637">
    <property type="entry name" value="Thioesterase/thiol ester dehydrase-isomerase"/>
    <property type="match status" value="1"/>
</dbReference>
<dbReference type="GO" id="GO:0016747">
    <property type="term" value="F:acyltransferase activity, transferring groups other than amino-acyl groups"/>
    <property type="evidence" value="ECO:0007669"/>
    <property type="project" value="InterPro"/>
</dbReference>
<dbReference type="Proteomes" id="UP000199531">
    <property type="component" value="Unassembled WGS sequence"/>
</dbReference>
<dbReference type="PANTHER" id="PTHR31793">
    <property type="entry name" value="4-HYDROXYBENZOYL-COA THIOESTERASE FAMILY MEMBER"/>
    <property type="match status" value="1"/>
</dbReference>
<dbReference type="Gene3D" id="3.10.129.10">
    <property type="entry name" value="Hotdog Thioesterase"/>
    <property type="match status" value="1"/>
</dbReference>
<dbReference type="InterPro" id="IPR000182">
    <property type="entry name" value="GNAT_dom"/>
</dbReference>
<evidence type="ECO:0000256" key="1">
    <source>
        <dbReference type="ARBA" id="ARBA00005953"/>
    </source>
</evidence>
<reference evidence="4 5" key="1">
    <citation type="submission" date="2016-10" db="EMBL/GenBank/DDBJ databases">
        <authorList>
            <person name="de Groot N.N."/>
        </authorList>
    </citation>
    <scope>NUCLEOTIDE SEQUENCE [LARGE SCALE GENOMIC DNA]</scope>
    <source>
        <strain evidence="4 5">DSM 15123</strain>
    </source>
</reference>
<evidence type="ECO:0000256" key="2">
    <source>
        <dbReference type="ARBA" id="ARBA00022801"/>
    </source>
</evidence>
<sequence>MTQAIFSAASRSSFRHATRLRVRWSEVDMQNIVFNAHYLAWYDTAFSDYWRSLGLPYGDTMQRFGCDVYLKKATTEFHASAKLDDMVEVCLRCERIGSSSLLFTGAVFGGNQLLNSAELLYVYADPVQQKAVPVPEPLRELYGAFEAGADMVNCRTGDWEGLRELAQAVREPVFVLEQGFAPEEEYDDLDASALHAVACNRIGMALATARLLPTIELEEQGSVLRVGRIGRVAVLQPLRGTGAGQLVMRALQESARLRGDSHIQLGAQLSAAGFYRRMGYQPVGHMYEECGVPHQDMRLAL</sequence>
<evidence type="ECO:0000313" key="4">
    <source>
        <dbReference type="EMBL" id="SEN37904.1"/>
    </source>
</evidence>
<dbReference type="InterPro" id="IPR006683">
    <property type="entry name" value="Thioestr_dom"/>
</dbReference>
<keyword evidence="5" id="KW-1185">Reference proteome</keyword>
<dbReference type="EMBL" id="FOCW01000001">
    <property type="protein sequence ID" value="SEN37904.1"/>
    <property type="molecule type" value="Genomic_DNA"/>
</dbReference>
<dbReference type="CDD" id="cd04301">
    <property type="entry name" value="NAT_SF"/>
    <property type="match status" value="1"/>
</dbReference>
<dbReference type="InterPro" id="IPR029069">
    <property type="entry name" value="HotDog_dom_sf"/>
</dbReference>
<dbReference type="InterPro" id="IPR006684">
    <property type="entry name" value="YbgC/YbaW"/>
</dbReference>
<dbReference type="GO" id="GO:0047617">
    <property type="term" value="F:fatty acyl-CoA hydrolase activity"/>
    <property type="evidence" value="ECO:0007669"/>
    <property type="project" value="TreeGrafter"/>
</dbReference>
<dbReference type="AlphaFoldDB" id="A0A1H8G2A8"/>
<dbReference type="CDD" id="cd00586">
    <property type="entry name" value="4HBT"/>
    <property type="match status" value="1"/>
</dbReference>
<dbReference type="RefSeq" id="WP_091815199.1">
    <property type="nucleotide sequence ID" value="NZ_FOCW01000001.1"/>
</dbReference>
<keyword evidence="2 4" id="KW-0378">Hydrolase</keyword>
<dbReference type="Gene3D" id="3.40.630.30">
    <property type="match status" value="1"/>
</dbReference>
<feature type="domain" description="N-acetyltransferase" evidence="3">
    <location>
        <begin position="149"/>
        <end position="301"/>
    </location>
</feature>
<gene>
    <name evidence="4" type="ORF">SAMN02745977_01275</name>
</gene>
<comment type="similarity">
    <text evidence="1">Belongs to the 4-hydroxybenzoyl-CoA thioesterase family.</text>
</comment>
<protein>
    <submittedName>
        <fullName evidence="4">Acyl-CoA thioester hydrolase, YbgC/YbaW family</fullName>
    </submittedName>
</protein>
<dbReference type="Pfam" id="PF13673">
    <property type="entry name" value="Acetyltransf_10"/>
    <property type="match status" value="1"/>
</dbReference>
<dbReference type="SUPFAM" id="SSF55729">
    <property type="entry name" value="Acyl-CoA N-acyltransferases (Nat)"/>
    <property type="match status" value="1"/>
</dbReference>
<proteinExistence type="inferred from homology"/>
<dbReference type="STRING" id="1121117.SAMN02745977_01275"/>
<dbReference type="OrthoDB" id="9796171at2"/>
<accession>A0A1H8G2A8</accession>